<dbReference type="EMBL" id="CADCSZ010000163">
    <property type="protein sequence ID" value="CAA9258802.1"/>
    <property type="molecule type" value="Genomic_DNA"/>
</dbReference>
<feature type="transmembrane region" description="Helical" evidence="1">
    <location>
        <begin position="185"/>
        <end position="208"/>
    </location>
</feature>
<evidence type="ECO:0000256" key="1">
    <source>
        <dbReference type="SAM" id="Phobius"/>
    </source>
</evidence>
<feature type="transmembrane region" description="Helical" evidence="1">
    <location>
        <begin position="366"/>
        <end position="387"/>
    </location>
</feature>
<keyword evidence="1" id="KW-0472">Membrane</keyword>
<evidence type="ECO:0000313" key="2">
    <source>
        <dbReference type="EMBL" id="CAA9258802.1"/>
    </source>
</evidence>
<accession>A0A6J4IU19</accession>
<keyword evidence="1" id="KW-0812">Transmembrane</keyword>
<feature type="transmembrane region" description="Helical" evidence="1">
    <location>
        <begin position="220"/>
        <end position="242"/>
    </location>
</feature>
<proteinExistence type="predicted"/>
<reference evidence="2" key="1">
    <citation type="submission" date="2020-02" db="EMBL/GenBank/DDBJ databases">
        <authorList>
            <person name="Meier V. D."/>
        </authorList>
    </citation>
    <scope>NUCLEOTIDE SEQUENCE</scope>
    <source>
        <strain evidence="2">AVDCRST_MAG76</strain>
    </source>
</reference>
<feature type="transmembrane region" description="Helical" evidence="1">
    <location>
        <begin position="6"/>
        <end position="25"/>
    </location>
</feature>
<gene>
    <name evidence="2" type="ORF">AVDCRST_MAG76-2666</name>
</gene>
<keyword evidence="1" id="KW-1133">Transmembrane helix</keyword>
<dbReference type="AlphaFoldDB" id="A0A6J4IU19"/>
<organism evidence="2">
    <name type="scientific">uncultured Acidimicrobiales bacterium</name>
    <dbReference type="NCBI Taxonomy" id="310071"/>
    <lineage>
        <taxon>Bacteria</taxon>
        <taxon>Bacillati</taxon>
        <taxon>Actinomycetota</taxon>
        <taxon>Acidimicrobiia</taxon>
        <taxon>Acidimicrobiales</taxon>
        <taxon>environmental samples</taxon>
    </lineage>
</organism>
<feature type="transmembrane region" description="Helical" evidence="1">
    <location>
        <begin position="274"/>
        <end position="295"/>
    </location>
</feature>
<feature type="transmembrane region" description="Helical" evidence="1">
    <location>
        <begin position="96"/>
        <end position="115"/>
    </location>
</feature>
<sequence>MADAFGWIGPILAAIIAVDLTRLAWGKRAPAGQDTMALLIRTEHGLGLFADGRLDGWLPNFALGYQEFLFYGPGQTMLIGLGRIASLGMLSSAGGYKLLAITSLALLPLAVSWLARSMGLSRCGAGMAAIFSLLVSNPFGVGLHGVFQNSLIAQQVAASLVFIVLGGVLRLLFDPRPRWTVVTGVALAALMVTHMISTVILGLLLLVALPTAVMMKRPRLTALTGLLDAGFIGAGLAAFWLIPLLAHRDLRGTVATWGTPPLPDRLRELWQGTFVFRPHVAQVLAAASLYALFHLTRQRRWAALALMVPTGYVLLSRALLHRYPHNDFMIQIENRGIGMAAIIATFPLAELCAHVATRLRSPTRPLTIAAACGLAVGLVLPTIQPWAAVAQQMPPGTPALQAAAVELRRIVPIGARWVQVRDFPNELASTGVVHPDFWLAHRSGRWTANSFNPESSSGPAFAGDFIMDRPQQEAARDLARLGVVVVVATSPETSRRLESPSFRPVWTSGGISILDVVAPEGQPSPSSLVATKVPATATLERATAEHLSMSVQSTERTTATVAVAWSPKWQARLNGRPVPLDRSFDGIVQVELPAGASRLALDYSSDIWDRLGLLVSLATAATLIETARRRRRRRVADDTVAGDGRSQ</sequence>
<feature type="transmembrane region" description="Helical" evidence="1">
    <location>
        <begin position="127"/>
        <end position="146"/>
    </location>
</feature>
<feature type="transmembrane region" description="Helical" evidence="1">
    <location>
        <begin position="301"/>
        <end position="320"/>
    </location>
</feature>
<protein>
    <submittedName>
        <fullName evidence="2">Uncharacterized protein</fullName>
    </submittedName>
</protein>
<name>A0A6J4IU19_9ACTN</name>
<feature type="transmembrane region" description="Helical" evidence="1">
    <location>
        <begin position="152"/>
        <end position="173"/>
    </location>
</feature>